<keyword evidence="2" id="KW-0677">Repeat</keyword>
<proteinExistence type="evidence at transcript level"/>
<dbReference type="InterPro" id="IPR000562">
    <property type="entry name" value="FN_type2_dom"/>
</dbReference>
<evidence type="ECO:0000256" key="2">
    <source>
        <dbReference type="ARBA" id="ARBA00022737"/>
    </source>
</evidence>
<dbReference type="EMBL" id="IACT01003316">
    <property type="protein sequence ID" value="LAC22564.1"/>
    <property type="molecule type" value="mRNA"/>
</dbReference>
<feature type="disulfide bond" evidence="4">
    <location>
        <begin position="954"/>
        <end position="964"/>
    </location>
</feature>
<dbReference type="PROSITE" id="PS00022">
    <property type="entry name" value="EGF_1"/>
    <property type="match status" value="7"/>
</dbReference>
<feature type="disulfide bond" evidence="4">
    <location>
        <begin position="1048"/>
        <end position="1058"/>
    </location>
</feature>
<dbReference type="SUPFAM" id="SSF57440">
    <property type="entry name" value="Kringle-like"/>
    <property type="match status" value="4"/>
</dbReference>
<keyword evidence="1 8" id="KW-0732">Signal</keyword>
<dbReference type="SMART" id="SM00059">
    <property type="entry name" value="FN2"/>
    <property type="match status" value="3"/>
</dbReference>
<dbReference type="PANTHER" id="PTHR14949:SF56">
    <property type="entry name" value="EGF-LIKE-DOMAIN, MULTIPLE 7"/>
    <property type="match status" value="1"/>
</dbReference>
<feature type="disulfide bond" evidence="4">
    <location>
        <begin position="748"/>
        <end position="758"/>
    </location>
</feature>
<reference evidence="13" key="1">
    <citation type="submission" date="2017-11" db="EMBL/GenBank/DDBJ databases">
        <title>The sensing device of the deep-sea amphipod.</title>
        <authorList>
            <person name="Kobayashi H."/>
            <person name="Nagahama T."/>
            <person name="Arai W."/>
            <person name="Sasagawa Y."/>
            <person name="Umeda M."/>
            <person name="Hayashi T."/>
            <person name="Nikaido I."/>
            <person name="Watanabe H."/>
            <person name="Oguri K."/>
            <person name="Kitazato H."/>
            <person name="Fujioka K."/>
            <person name="Kido Y."/>
            <person name="Takami H."/>
        </authorList>
    </citation>
    <scope>NUCLEOTIDE SEQUENCE</scope>
    <source>
        <tissue evidence="13">Whole body</tissue>
    </source>
</reference>
<evidence type="ECO:0000313" key="13">
    <source>
        <dbReference type="EMBL" id="LAC22564.1"/>
    </source>
</evidence>
<evidence type="ECO:0000256" key="6">
    <source>
        <dbReference type="PROSITE-ProRule" id="PRU00479"/>
    </source>
</evidence>
<feature type="domain" description="EGF-like" evidence="9">
    <location>
        <begin position="523"/>
        <end position="554"/>
    </location>
</feature>
<feature type="disulfide bond" evidence="4">
    <location>
        <begin position="283"/>
        <end position="292"/>
    </location>
</feature>
<feature type="domain" description="EGF-like" evidence="9">
    <location>
        <begin position="951"/>
        <end position="982"/>
    </location>
</feature>
<dbReference type="SUPFAM" id="SSF57535">
    <property type="entry name" value="Complement control module/SCR domain"/>
    <property type="match status" value="1"/>
</dbReference>
<dbReference type="SMART" id="SM00032">
    <property type="entry name" value="CCP"/>
    <property type="match status" value="5"/>
</dbReference>
<evidence type="ECO:0000256" key="5">
    <source>
        <dbReference type="PROSITE-ProRule" id="PRU00302"/>
    </source>
</evidence>
<dbReference type="InterPro" id="IPR000436">
    <property type="entry name" value="Sushi_SCR_CCP_dom"/>
</dbReference>
<accession>A0A2P2I579</accession>
<dbReference type="SUPFAM" id="SSF57196">
    <property type="entry name" value="EGF/Laminin"/>
    <property type="match status" value="3"/>
</dbReference>
<feature type="domain" description="EGF-like" evidence="9">
    <location>
        <begin position="745"/>
        <end position="776"/>
    </location>
</feature>
<evidence type="ECO:0000256" key="7">
    <source>
        <dbReference type="SAM" id="MobiDB-lite"/>
    </source>
</evidence>
<feature type="disulfide bond" evidence="4">
    <location>
        <begin position="526"/>
        <end position="536"/>
    </location>
</feature>
<feature type="domain" description="Fibronectin type-II" evidence="11">
    <location>
        <begin position="1239"/>
        <end position="1287"/>
    </location>
</feature>
<feature type="domain" description="EGF-like" evidence="9">
    <location>
        <begin position="1045"/>
        <end position="1076"/>
    </location>
</feature>
<feature type="domain" description="EGF-like" evidence="9">
    <location>
        <begin position="260"/>
        <end position="293"/>
    </location>
</feature>
<feature type="domain" description="EGF-like" evidence="9">
    <location>
        <begin position="849"/>
        <end position="880"/>
    </location>
</feature>
<feature type="compositionally biased region" description="Low complexity" evidence="7">
    <location>
        <begin position="1122"/>
        <end position="1137"/>
    </location>
</feature>
<dbReference type="InterPro" id="IPR013806">
    <property type="entry name" value="Kringle-like"/>
</dbReference>
<dbReference type="PROSITE" id="PS01186">
    <property type="entry name" value="EGF_2"/>
    <property type="match status" value="4"/>
</dbReference>
<sequence>MARSIYLIFLLRLHWIVGQGIPPTPAVFQEKAKETNVRFCGTSTLPGLQNGYYGQWRDNAMYVHCDAGLAMPSGESHVQLSCSEKDGWSHSESQLICNVQCNTTSSACTLPANYCDPTLYPGYTISFGKVTKCPESYTLVSPTPALTCSHGAWSPEESCTPVCEDGCGGYGTCVAPGQCICHNLELKQTCTVQDDDPEHNKLLAECGPHPPTAIHHNMSKKAQIHCPAGFQFEHKSIGDSATLECVDGRWTTSVADISCVPSCAFDFECLNGGHCGKNGKCVCPSDFFGSLCERKRCLPLPEISNADVIRSTERSSAAVVCRASYEFNNDVDSPFTKARVFCYDGEWLLPPVLQSGCVLSPFAECPQIQLPDFVTEITRSDRELLLSCYVGEEFVGAEIRAECTSGDWVCTTSNHSLKTLTISQWHKLCQPAEACSSRPGLKQHMNFTVAETSQLPESDSHIGFLRCDPGYQFPSGSLSMFLSCSLATKFLWAGPALPSTLPKRDAHLNQLLGDLDPSVPQCLAVCEPPCLNGGTCSSPGRCLCPSSHTGLLCDQPCDHITDANACTLAPPAIAHANLYYNGSVAMVECQPGYELHTGLTHFHITCRHDTWTPDNAHGGIHREELPRCDPVCQFPCLNGGRCHKPNSCSCPPQFRGPYCQVSKQPKCPDAPQPVPNAQIYITAGGRVLKCAKGYKLPGKLKKALIWCSAGKWVYPTVLTHQRQQNNSTQRAPYNRMLRESFFPCSPVCEPPCLNGGVCVSPQQCQCPHPFTGHRCKLAKPDLCWSTPPVMQNASIMFSARIASLVCGAGYVLPSGGSSVDLVCRAGVWQANFNSITASNPSTSLMEGCRPVCSSPCLNGGSCVAPDICRCADGFTGASCKTVAPKPCNVMLTAKLHANLNFSSDSNTVVMACHEGYGVTPSIIRTTLRCVNGSWTGNVLGKSVLGEAVECRPLCRGGCSNGGVCSAPGVCRCSQGFAGHNCNTKTCGQLPQLLNNTVLNYDSTNTVLELQCGEGYRLPSGNLTATLYCDDGTWTSLHGEQQVVCLPSCHPPCLNGGRCTAPNTCNCPSGFDGATCGKRYSLTVGGTRCVFPFYHRGRLHHACTSSYNYSYHPPPPGDNPQQTSLFTTTAPSAASTASEQQEGVPSTTEPWCPTTVDSYRRPVQWEVCAARLGPVSAVVTKGGQRCVFPFTYKGHEYNSCFSTGGRSAARCATEVTTDGEAIARDFCDLQYGLESVALTFQNRECHFPFRYEGKWYDECLARFNHAGSWCATDVSPSGDLLTKGNCIVHWGHQQDQLTETRQVCASPYKVNGVEYTNCQGRPPWCAVKLRPDRELEKFAVCDPVADWPGRSVSLPSVVEKPEVQVYTVSGERCLPRGEVGLEGCVADGSVRGLPWCPLSRDRHGVVTRKGVCLPDWNLSFVPPWHRSFINAGPKQPLVRQTVKSTRCVLPFRYRGRTYLDCAPHLQQDGDAASWCAVSVTATLEVQRWGICKNNAQSRPYSGPKILSVVGNTVTQQQRLCVLPFKHQGSVYYTCVPHNYTRDTSSGWCATAVSGDGEMIKRGDCPKLATTHTVDILDAAKQCKDDAVALAGGASGSLPGIERSSLSLPSGKADGHRCVVSFVHHNVTYLDCTDAEADEIWCAVQVDDQRLVVKKDRCTPGLYRKPNDALKEVAWDKNWLLDMRGAVLREGQLSSALQHVNTVTGKSCVLPFKFSKSSTQHYNCVCPAEGCLNGRPICATGVDSNGIMTASEPCKGLLIRPDNFADLISH</sequence>
<feature type="domain" description="Fibronectin type-II" evidence="11">
    <location>
        <begin position="1441"/>
        <end position="1492"/>
    </location>
</feature>
<feature type="disulfide bond" evidence="4">
    <location>
        <begin position="544"/>
        <end position="553"/>
    </location>
</feature>
<feature type="disulfide bond" evidence="6">
    <location>
        <begin position="1199"/>
        <end position="1226"/>
    </location>
</feature>
<evidence type="ECO:0000259" key="11">
    <source>
        <dbReference type="PROSITE" id="PS51092"/>
    </source>
</evidence>
<feature type="disulfide bond" evidence="4">
    <location>
        <begin position="1066"/>
        <end position="1075"/>
    </location>
</feature>
<keyword evidence="4" id="KW-0245">EGF-like domain</keyword>
<keyword evidence="3 6" id="KW-1015">Disulfide bond</keyword>
<name>A0A2P2I579_9CRUS</name>
<dbReference type="InterPro" id="IPR036943">
    <property type="entry name" value="FN_type2_sf"/>
</dbReference>
<evidence type="ECO:0000256" key="4">
    <source>
        <dbReference type="PROSITE-ProRule" id="PRU00076"/>
    </source>
</evidence>
<dbReference type="EMBL" id="IACF01003424">
    <property type="protein sequence ID" value="LAB69040.1"/>
    <property type="molecule type" value="mRNA"/>
</dbReference>
<feature type="disulfide bond" evidence="4">
    <location>
        <begin position="632"/>
        <end position="642"/>
    </location>
</feature>
<dbReference type="PROSITE" id="PS50923">
    <property type="entry name" value="SUSHI"/>
    <property type="match status" value="2"/>
</dbReference>
<evidence type="ECO:0000256" key="3">
    <source>
        <dbReference type="ARBA" id="ARBA00023157"/>
    </source>
</evidence>
<evidence type="ECO:0000259" key="10">
    <source>
        <dbReference type="PROSITE" id="PS50923"/>
    </source>
</evidence>
<dbReference type="InterPro" id="IPR035976">
    <property type="entry name" value="Sushi/SCR/CCP_sf"/>
</dbReference>
<dbReference type="SMART" id="SM00181">
    <property type="entry name" value="EGF"/>
    <property type="match status" value="8"/>
</dbReference>
<feature type="domain" description="Sushi" evidence="10">
    <location>
        <begin position="564"/>
        <end position="630"/>
    </location>
</feature>
<dbReference type="Gene3D" id="2.10.25.10">
    <property type="entry name" value="Laminin"/>
    <property type="match status" value="6"/>
</dbReference>
<feature type="disulfide bond" evidence="4">
    <location>
        <begin position="852"/>
        <end position="862"/>
    </location>
</feature>
<dbReference type="PROSITE" id="PS51092">
    <property type="entry name" value="FN2_2"/>
    <property type="match status" value="3"/>
</dbReference>
<evidence type="ECO:0000259" key="9">
    <source>
        <dbReference type="PROSITE" id="PS50026"/>
    </source>
</evidence>
<dbReference type="PANTHER" id="PTHR14949">
    <property type="entry name" value="EGF-LIKE-DOMAIN, MULTIPLE 7, 8"/>
    <property type="match status" value="1"/>
</dbReference>
<dbReference type="InterPro" id="IPR000742">
    <property type="entry name" value="EGF"/>
</dbReference>
<feature type="domain" description="Sushi" evidence="10">
    <location>
        <begin position="984"/>
        <end position="1046"/>
    </location>
</feature>
<comment type="caution">
    <text evidence="6">Lacks conserved residue(s) required for the propagation of feature annotation.</text>
</comment>
<feature type="domain" description="EGF-like" evidence="9">
    <location>
        <begin position="629"/>
        <end position="660"/>
    </location>
</feature>
<feature type="signal peptide" evidence="8">
    <location>
        <begin position="1"/>
        <end position="20"/>
    </location>
</feature>
<dbReference type="Gene3D" id="2.10.10.10">
    <property type="entry name" value="Fibronectin, type II, collagen-binding"/>
    <property type="match status" value="6"/>
</dbReference>
<dbReference type="Pfam" id="PF00040">
    <property type="entry name" value="fn2"/>
    <property type="match status" value="4"/>
</dbReference>
<organism evidence="12">
    <name type="scientific">Hirondellea gigas</name>
    <dbReference type="NCBI Taxonomy" id="1518452"/>
    <lineage>
        <taxon>Eukaryota</taxon>
        <taxon>Metazoa</taxon>
        <taxon>Ecdysozoa</taxon>
        <taxon>Arthropoda</taxon>
        <taxon>Crustacea</taxon>
        <taxon>Multicrustacea</taxon>
        <taxon>Malacostraca</taxon>
        <taxon>Eumalacostraca</taxon>
        <taxon>Peracarida</taxon>
        <taxon>Amphipoda</taxon>
        <taxon>Amphilochidea</taxon>
        <taxon>Lysianassida</taxon>
        <taxon>Lysianassidira</taxon>
        <taxon>Lysianassoidea</taxon>
        <taxon>Lysianassidae</taxon>
        <taxon>Hirondellea</taxon>
    </lineage>
</organism>
<dbReference type="PROSITE" id="PS50026">
    <property type="entry name" value="EGF_3"/>
    <property type="match status" value="7"/>
</dbReference>
<evidence type="ECO:0000256" key="1">
    <source>
        <dbReference type="ARBA" id="ARBA00022729"/>
    </source>
</evidence>
<feature type="disulfide bond" evidence="4">
    <location>
        <begin position="766"/>
        <end position="775"/>
    </location>
</feature>
<protein>
    <submittedName>
        <fullName evidence="12">Neurogenic locus notch homolog protein 1-like</fullName>
    </submittedName>
</protein>
<evidence type="ECO:0000256" key="8">
    <source>
        <dbReference type="SAM" id="SignalP"/>
    </source>
</evidence>
<feature type="disulfide bond" evidence="4">
    <location>
        <begin position="650"/>
        <end position="659"/>
    </location>
</feature>
<dbReference type="InterPro" id="IPR050969">
    <property type="entry name" value="Dev_Signal_Modulators"/>
</dbReference>
<feature type="domain" description="Fibronectin type-II" evidence="11">
    <location>
        <begin position="1180"/>
        <end position="1228"/>
    </location>
</feature>
<feature type="region of interest" description="Disordered" evidence="7">
    <location>
        <begin position="1113"/>
        <end position="1148"/>
    </location>
</feature>
<keyword evidence="5" id="KW-0768">Sushi</keyword>
<feature type="disulfide bond" evidence="6">
    <location>
        <begin position="1258"/>
        <end position="1285"/>
    </location>
</feature>
<feature type="disulfide bond" evidence="4">
    <location>
        <begin position="972"/>
        <end position="981"/>
    </location>
</feature>
<feature type="chain" id="PRO_5036046485" evidence="8">
    <location>
        <begin position="21"/>
        <end position="1768"/>
    </location>
</feature>
<feature type="compositionally biased region" description="Polar residues" evidence="7">
    <location>
        <begin position="1138"/>
        <end position="1148"/>
    </location>
</feature>
<feature type="disulfide bond" evidence="4">
    <location>
        <begin position="870"/>
        <end position="879"/>
    </location>
</feature>
<reference evidence="12" key="2">
    <citation type="journal article" date="2018" name="Biosci. Biotechnol. Biochem.">
        <title>Polysaccharide hydrolase of the hadal zone amphipods Hirondellea gigas.</title>
        <authorList>
            <person name="Kobayashi H."/>
            <person name="Nagahama T."/>
            <person name="Arai W."/>
            <person name="Sasagawa Y."/>
            <person name="Umeda M."/>
            <person name="Hayashi T."/>
            <person name="Nikaido I."/>
            <person name="Watanabe H."/>
            <person name="Oguri K."/>
            <person name="Kitazato H."/>
            <person name="Fujioka K."/>
            <person name="Kido Y."/>
            <person name="Takami H."/>
        </authorList>
    </citation>
    <scope>NUCLEOTIDE SEQUENCE</scope>
    <source>
        <tissue evidence="12">Whole body</tissue>
    </source>
</reference>
<evidence type="ECO:0000313" key="12">
    <source>
        <dbReference type="EMBL" id="LAB69040.1"/>
    </source>
</evidence>